<protein>
    <submittedName>
        <fullName evidence="3">Uncharacterized protein</fullName>
    </submittedName>
</protein>
<feature type="transmembrane region" description="Helical" evidence="2">
    <location>
        <begin position="103"/>
        <end position="121"/>
    </location>
</feature>
<feature type="compositionally biased region" description="Polar residues" evidence="1">
    <location>
        <begin position="194"/>
        <end position="207"/>
    </location>
</feature>
<feature type="compositionally biased region" description="Low complexity" evidence="1">
    <location>
        <begin position="167"/>
        <end position="176"/>
    </location>
</feature>
<feature type="compositionally biased region" description="Low complexity" evidence="1">
    <location>
        <begin position="230"/>
        <end position="244"/>
    </location>
</feature>
<sequence length="277" mass="30263">MDDSIKPVTNQGFFSYVFKLSKFKQEDLLNVIQYTGLSIIPIMIFLYCTKKYFPSVTHEDSSLYIFVLTFIELIFMIVGVFFIDRIINFIPTFSGKYYEAINLTNVILIFVMLILLTHAGFRERTSILLYRFDNWCTIDDWIAAKLGVAPKKFDMFSSESGEYNLETGNANGTKGKAGSKSKGKKGAAAGQQASQQPTLNPQISQQYAAPPPIPVQGPSMSGYGGGGSGMMQQPVQNFNSMSNPMGGGGGASDGMGDMFQEPEAANGALGGSSWSSW</sequence>
<keyword evidence="2" id="KW-0472">Membrane</keyword>
<keyword evidence="2" id="KW-1133">Transmembrane helix</keyword>
<accession>A0A6C0EWA6</accession>
<feature type="transmembrane region" description="Helical" evidence="2">
    <location>
        <begin position="61"/>
        <end position="83"/>
    </location>
</feature>
<proteinExistence type="predicted"/>
<feature type="transmembrane region" description="Helical" evidence="2">
    <location>
        <begin position="31"/>
        <end position="49"/>
    </location>
</feature>
<feature type="region of interest" description="Disordered" evidence="1">
    <location>
        <begin position="166"/>
        <end position="277"/>
    </location>
</feature>
<dbReference type="EMBL" id="MN738957">
    <property type="protein sequence ID" value="QHT33042.1"/>
    <property type="molecule type" value="Genomic_DNA"/>
</dbReference>
<dbReference type="AlphaFoldDB" id="A0A6C0EWA6"/>
<evidence type="ECO:0000256" key="1">
    <source>
        <dbReference type="SAM" id="MobiDB-lite"/>
    </source>
</evidence>
<keyword evidence="2" id="KW-0812">Transmembrane</keyword>
<organism evidence="3">
    <name type="scientific">viral metagenome</name>
    <dbReference type="NCBI Taxonomy" id="1070528"/>
    <lineage>
        <taxon>unclassified sequences</taxon>
        <taxon>metagenomes</taxon>
        <taxon>organismal metagenomes</taxon>
    </lineage>
</organism>
<evidence type="ECO:0000256" key="2">
    <source>
        <dbReference type="SAM" id="Phobius"/>
    </source>
</evidence>
<reference evidence="3" key="1">
    <citation type="journal article" date="2020" name="Nature">
        <title>Giant virus diversity and host interactions through global metagenomics.</title>
        <authorList>
            <person name="Schulz F."/>
            <person name="Roux S."/>
            <person name="Paez-Espino D."/>
            <person name="Jungbluth S."/>
            <person name="Walsh D.A."/>
            <person name="Denef V.J."/>
            <person name="McMahon K.D."/>
            <person name="Konstantinidis K.T."/>
            <person name="Eloe-Fadrosh E.A."/>
            <person name="Kyrpides N.C."/>
            <person name="Woyke T."/>
        </authorList>
    </citation>
    <scope>NUCLEOTIDE SEQUENCE</scope>
    <source>
        <strain evidence="3">GVMAG-M-3300009161-34</strain>
    </source>
</reference>
<evidence type="ECO:0000313" key="3">
    <source>
        <dbReference type="EMBL" id="QHT33042.1"/>
    </source>
</evidence>
<name>A0A6C0EWA6_9ZZZZ</name>